<dbReference type="GO" id="GO:0005948">
    <property type="term" value="C:acetolactate synthase complex"/>
    <property type="evidence" value="ECO:0007669"/>
    <property type="project" value="UniProtKB-ARBA"/>
</dbReference>
<evidence type="ECO:0000256" key="3">
    <source>
        <dbReference type="ARBA" id="ARBA00007812"/>
    </source>
</evidence>
<dbReference type="InterPro" id="IPR039368">
    <property type="entry name" value="AHAS_TPP"/>
</dbReference>
<evidence type="ECO:0000256" key="9">
    <source>
        <dbReference type="ARBA" id="ARBA00022827"/>
    </source>
</evidence>
<keyword evidence="7 14" id="KW-0808">Transferase</keyword>
<dbReference type="UniPathway" id="UPA00047">
    <property type="reaction ID" value="UER00055"/>
</dbReference>
<keyword evidence="11 14" id="KW-0786">Thiamine pyrophosphate</keyword>
<comment type="cofactor">
    <cofactor evidence="14">
        <name>Mg(2+)</name>
        <dbReference type="ChEBI" id="CHEBI:18420"/>
    </cofactor>
    <text evidence="14">Binds 1 Mg(2+) ion per subunit.</text>
</comment>
<dbReference type="GO" id="GO:0030976">
    <property type="term" value="F:thiamine pyrophosphate binding"/>
    <property type="evidence" value="ECO:0007669"/>
    <property type="project" value="UniProtKB-UniRule"/>
</dbReference>
<dbReference type="InterPro" id="IPR029061">
    <property type="entry name" value="THDP-binding"/>
</dbReference>
<accession>A0A7J5AR18</accession>
<keyword evidence="10 14" id="KW-0460">Magnesium</keyword>
<proteinExistence type="inferred from homology"/>
<comment type="catalytic activity">
    <reaction evidence="13 14">
        <text>2 pyruvate + H(+) = (2S)-2-acetolactate + CO2</text>
        <dbReference type="Rhea" id="RHEA:25249"/>
        <dbReference type="ChEBI" id="CHEBI:15361"/>
        <dbReference type="ChEBI" id="CHEBI:15378"/>
        <dbReference type="ChEBI" id="CHEBI:16526"/>
        <dbReference type="ChEBI" id="CHEBI:58476"/>
        <dbReference type="EC" id="2.2.1.6"/>
    </reaction>
</comment>
<dbReference type="InterPro" id="IPR000399">
    <property type="entry name" value="TPP-bd_CS"/>
</dbReference>
<dbReference type="CDD" id="cd02015">
    <property type="entry name" value="TPP_AHAS"/>
    <property type="match status" value="1"/>
</dbReference>
<comment type="caution">
    <text evidence="18">The sequence shown here is derived from an EMBL/GenBank/DDBJ whole genome shotgun (WGS) entry which is preliminary data.</text>
</comment>
<dbReference type="GO" id="GO:0003984">
    <property type="term" value="F:acetolactate synthase activity"/>
    <property type="evidence" value="ECO:0007669"/>
    <property type="project" value="UniProtKB-EC"/>
</dbReference>
<dbReference type="UniPathway" id="UPA00049">
    <property type="reaction ID" value="UER00059"/>
</dbReference>
<evidence type="ECO:0000256" key="11">
    <source>
        <dbReference type="ARBA" id="ARBA00023052"/>
    </source>
</evidence>
<dbReference type="InterPro" id="IPR012001">
    <property type="entry name" value="Thiamin_PyroP_enz_TPP-bd_dom"/>
</dbReference>
<dbReference type="RefSeq" id="WP_150899211.1">
    <property type="nucleotide sequence ID" value="NZ_WAAU01000008.1"/>
</dbReference>
<dbReference type="GO" id="GO:0009097">
    <property type="term" value="P:isoleucine biosynthetic process"/>
    <property type="evidence" value="ECO:0007669"/>
    <property type="project" value="UniProtKB-UniPathway"/>
</dbReference>
<dbReference type="EC" id="2.2.1.6" evidence="4 14"/>
<dbReference type="EMBL" id="WAAU01000008">
    <property type="protein sequence ID" value="KAB1159967.1"/>
    <property type="molecule type" value="Genomic_DNA"/>
</dbReference>
<keyword evidence="19" id="KW-1185">Reference proteome</keyword>
<dbReference type="InterPro" id="IPR045229">
    <property type="entry name" value="TPP_enz"/>
</dbReference>
<dbReference type="PANTHER" id="PTHR18968">
    <property type="entry name" value="THIAMINE PYROPHOSPHATE ENZYMES"/>
    <property type="match status" value="1"/>
</dbReference>
<evidence type="ECO:0000256" key="5">
    <source>
        <dbReference type="ARBA" id="ARBA00022605"/>
    </source>
</evidence>
<evidence type="ECO:0000313" key="19">
    <source>
        <dbReference type="Proteomes" id="UP000467305"/>
    </source>
</evidence>
<dbReference type="InterPro" id="IPR029035">
    <property type="entry name" value="DHS-like_NAD/FAD-binding_dom"/>
</dbReference>
<evidence type="ECO:0000256" key="12">
    <source>
        <dbReference type="ARBA" id="ARBA00023304"/>
    </source>
</evidence>
<feature type="domain" description="Thiamine pyrophosphate enzyme central" evidence="15">
    <location>
        <begin position="210"/>
        <end position="344"/>
    </location>
</feature>
<feature type="domain" description="Thiamine pyrophosphate enzyme TPP-binding" evidence="16">
    <location>
        <begin position="406"/>
        <end position="553"/>
    </location>
</feature>
<evidence type="ECO:0000256" key="13">
    <source>
        <dbReference type="ARBA" id="ARBA00048670"/>
    </source>
</evidence>
<dbReference type="PANTHER" id="PTHR18968:SF13">
    <property type="entry name" value="ACETOLACTATE SYNTHASE CATALYTIC SUBUNIT, MITOCHONDRIAL"/>
    <property type="match status" value="1"/>
</dbReference>
<feature type="domain" description="Thiamine pyrophosphate enzyme N-terminal TPP-binding" evidence="17">
    <location>
        <begin position="20"/>
        <end position="135"/>
    </location>
</feature>
<dbReference type="Pfam" id="PF02776">
    <property type="entry name" value="TPP_enzyme_N"/>
    <property type="match status" value="1"/>
</dbReference>
<reference evidence="18 19" key="1">
    <citation type="submission" date="2019-09" db="EMBL/GenBank/DDBJ databases">
        <authorList>
            <person name="Cao W.R."/>
        </authorList>
    </citation>
    <scope>NUCLEOTIDE SEQUENCE [LARGE SCALE GENOMIC DNA]</scope>
    <source>
        <strain evidence="19">a4</strain>
    </source>
</reference>
<comment type="cofactor">
    <cofactor evidence="14">
        <name>thiamine diphosphate</name>
        <dbReference type="ChEBI" id="CHEBI:58937"/>
    </cofactor>
    <text evidence="14">Binds 1 thiamine pyrophosphate per subunit.</text>
</comment>
<sequence length="577" mass="63184">MTTKTKTQSLTQTKQQLHISGAEAVVRCLLEEGADLIYGYPGGAIMPVYDELFKYQDKIHHVLTRHEQGATHAAQGYARATGKVGVAMATSGPGATNLITGIADAQIDSTPMVCITGQVAEHLLGSDAFQETDIVGISTPVTKWNYQITKASEIPEIFAKAFYIAKSGRPGPVLIDITKNAQFDTFDFEYEKCTNVRSYKAQPEVSLEEVKKAATLINAAKKPMIVFGQGVILGEAEQEFKAFIEKTGIPSAWTILGLSALPTEHELNVGMVGMHGNYAPNKLTNECDLLIAVGMRFDDRVTGSLDTYAKQAKVIHFEIDPAEINKNVQVDVAVLGDVKESLAEILPFVNQNSHTEWLEEFNKLEAVEFDKVKKDDLFPTKEGLTMGEVLKEINNASGGDAVIVSDVGQHQMFACRYAKFNKTKSNITSGGLGTMGFALPAAIGAKMGVPNREVVMIAGDGGYQMTIQELGTILQTKAAVKIVVLNNEYLGMVRQWQQLFFDKRYASTEMTNPDFVAIAEGYSIKANRVTKREDLAKSVQEMMESKEAYFLEVCVEKEDNVFPMIPTGASVSDIRLE</sequence>
<dbReference type="Proteomes" id="UP000467305">
    <property type="component" value="Unassembled WGS sequence"/>
</dbReference>
<evidence type="ECO:0000256" key="14">
    <source>
        <dbReference type="RuleBase" id="RU003591"/>
    </source>
</evidence>
<organism evidence="18 19">
    <name type="scientific">Tenacibaculum aiptasiae</name>
    <dbReference type="NCBI Taxonomy" id="426481"/>
    <lineage>
        <taxon>Bacteria</taxon>
        <taxon>Pseudomonadati</taxon>
        <taxon>Bacteroidota</taxon>
        <taxon>Flavobacteriia</taxon>
        <taxon>Flavobacteriales</taxon>
        <taxon>Flavobacteriaceae</taxon>
        <taxon>Tenacibaculum</taxon>
    </lineage>
</organism>
<dbReference type="Gene3D" id="3.40.50.1220">
    <property type="entry name" value="TPP-binding domain"/>
    <property type="match status" value="1"/>
</dbReference>
<dbReference type="GO" id="GO:0050660">
    <property type="term" value="F:flavin adenine dinucleotide binding"/>
    <property type="evidence" value="ECO:0007669"/>
    <property type="project" value="InterPro"/>
</dbReference>
<dbReference type="Gene3D" id="3.40.50.970">
    <property type="match status" value="2"/>
</dbReference>
<name>A0A7J5AR18_9FLAO</name>
<dbReference type="FunFam" id="3.40.50.970:FF:000007">
    <property type="entry name" value="Acetolactate synthase"/>
    <property type="match status" value="1"/>
</dbReference>
<dbReference type="GO" id="GO:0000287">
    <property type="term" value="F:magnesium ion binding"/>
    <property type="evidence" value="ECO:0007669"/>
    <property type="project" value="UniProtKB-UniRule"/>
</dbReference>
<comment type="pathway">
    <text evidence="2 14">Amino-acid biosynthesis; L-valine biosynthesis; L-valine from pyruvate: step 1/4.</text>
</comment>
<dbReference type="Pfam" id="PF02775">
    <property type="entry name" value="TPP_enzyme_C"/>
    <property type="match status" value="1"/>
</dbReference>
<evidence type="ECO:0000259" key="17">
    <source>
        <dbReference type="Pfam" id="PF02776"/>
    </source>
</evidence>
<keyword evidence="5 14" id="KW-0028">Amino-acid biosynthesis</keyword>
<dbReference type="InterPro" id="IPR011766">
    <property type="entry name" value="TPP_enzyme_TPP-bd"/>
</dbReference>
<evidence type="ECO:0000256" key="2">
    <source>
        <dbReference type="ARBA" id="ARBA00005025"/>
    </source>
</evidence>
<gene>
    <name evidence="18" type="primary">ilvB</name>
    <name evidence="18" type="ORF">F7018_06550</name>
</gene>
<dbReference type="SUPFAM" id="SSF52467">
    <property type="entry name" value="DHS-like NAD/FAD-binding domain"/>
    <property type="match status" value="1"/>
</dbReference>
<dbReference type="Pfam" id="PF00205">
    <property type="entry name" value="TPP_enzyme_M"/>
    <property type="match status" value="1"/>
</dbReference>
<evidence type="ECO:0000256" key="7">
    <source>
        <dbReference type="ARBA" id="ARBA00022679"/>
    </source>
</evidence>
<dbReference type="FunFam" id="3.40.50.970:FF:000016">
    <property type="entry name" value="Acetolactate synthase"/>
    <property type="match status" value="1"/>
</dbReference>
<evidence type="ECO:0000256" key="1">
    <source>
        <dbReference type="ARBA" id="ARBA00004974"/>
    </source>
</evidence>
<evidence type="ECO:0000259" key="16">
    <source>
        <dbReference type="Pfam" id="PF02775"/>
    </source>
</evidence>
<comment type="pathway">
    <text evidence="1 14">Amino-acid biosynthesis; L-isoleucine biosynthesis; L-isoleucine from 2-oxobutanoate: step 1/4.</text>
</comment>
<keyword evidence="9" id="KW-0274">FAD</keyword>
<dbReference type="NCBIfam" id="TIGR00118">
    <property type="entry name" value="acolac_lg"/>
    <property type="match status" value="1"/>
</dbReference>
<evidence type="ECO:0000313" key="18">
    <source>
        <dbReference type="EMBL" id="KAB1159967.1"/>
    </source>
</evidence>
<dbReference type="SUPFAM" id="SSF52518">
    <property type="entry name" value="Thiamin diphosphate-binding fold (THDP-binding)"/>
    <property type="match status" value="2"/>
</dbReference>
<dbReference type="PROSITE" id="PS00187">
    <property type="entry name" value="TPP_ENZYMES"/>
    <property type="match status" value="1"/>
</dbReference>
<keyword evidence="12 14" id="KW-0100">Branched-chain amino acid biosynthesis</keyword>
<dbReference type="InterPro" id="IPR012846">
    <property type="entry name" value="Acetolactate_synth_lsu"/>
</dbReference>
<dbReference type="GO" id="GO:0009099">
    <property type="term" value="P:L-valine biosynthetic process"/>
    <property type="evidence" value="ECO:0007669"/>
    <property type="project" value="UniProtKB-UniPathway"/>
</dbReference>
<dbReference type="FunFam" id="3.40.50.1220:FF:000008">
    <property type="entry name" value="Acetolactate synthase"/>
    <property type="match status" value="1"/>
</dbReference>
<evidence type="ECO:0000256" key="8">
    <source>
        <dbReference type="ARBA" id="ARBA00022723"/>
    </source>
</evidence>
<dbReference type="InterPro" id="IPR012000">
    <property type="entry name" value="Thiamin_PyroP_enz_cen_dom"/>
</dbReference>
<evidence type="ECO:0000256" key="6">
    <source>
        <dbReference type="ARBA" id="ARBA00022630"/>
    </source>
</evidence>
<evidence type="ECO:0000256" key="10">
    <source>
        <dbReference type="ARBA" id="ARBA00022842"/>
    </source>
</evidence>
<comment type="similarity">
    <text evidence="3 14">Belongs to the TPP enzyme family.</text>
</comment>
<dbReference type="AlphaFoldDB" id="A0A7J5AR18"/>
<evidence type="ECO:0000256" key="4">
    <source>
        <dbReference type="ARBA" id="ARBA00013145"/>
    </source>
</evidence>
<dbReference type="OrthoDB" id="4494979at2"/>
<keyword evidence="6" id="KW-0285">Flavoprotein</keyword>
<dbReference type="CDD" id="cd07035">
    <property type="entry name" value="TPP_PYR_POX_like"/>
    <property type="match status" value="1"/>
</dbReference>
<evidence type="ECO:0000259" key="15">
    <source>
        <dbReference type="Pfam" id="PF00205"/>
    </source>
</evidence>
<protein>
    <recommendedName>
        <fullName evidence="4 14">Acetolactate synthase</fullName>
        <ecNumber evidence="4 14">2.2.1.6</ecNumber>
    </recommendedName>
</protein>
<keyword evidence="8 14" id="KW-0479">Metal-binding</keyword>